<reference evidence="2" key="1">
    <citation type="journal article" date="2018" name="Gigascience">
        <title>Genome assembly of the Pink Ipe (Handroanthus impetiginosus, Bignoniaceae), a highly valued, ecologically keystone Neotropical timber forest tree.</title>
        <authorList>
            <person name="Silva-Junior O.B."/>
            <person name="Grattapaglia D."/>
            <person name="Novaes E."/>
            <person name="Collevatti R.G."/>
        </authorList>
    </citation>
    <scope>NUCLEOTIDE SEQUENCE [LARGE SCALE GENOMIC DNA]</scope>
    <source>
        <strain evidence="2">cv. UFG-1</strain>
    </source>
</reference>
<name>A0A2G9HVM1_9LAMI</name>
<dbReference type="OrthoDB" id="1731532at2759"/>
<accession>A0A2G9HVM1</accession>
<dbReference type="Pfam" id="PF14223">
    <property type="entry name" value="Retrotran_gag_2"/>
    <property type="match status" value="1"/>
</dbReference>
<protein>
    <recommendedName>
        <fullName evidence="3">Retrotransposon Copia-like N-terminal domain-containing protein</fullName>
    </recommendedName>
</protein>
<gene>
    <name evidence="1" type="ORF">CDL12_05732</name>
</gene>
<evidence type="ECO:0000313" key="1">
    <source>
        <dbReference type="EMBL" id="PIN21568.1"/>
    </source>
</evidence>
<evidence type="ECO:0000313" key="2">
    <source>
        <dbReference type="Proteomes" id="UP000231279"/>
    </source>
</evidence>
<dbReference type="AlphaFoldDB" id="A0A2G9HVM1"/>
<dbReference type="Proteomes" id="UP000231279">
    <property type="component" value="Unassembled WGS sequence"/>
</dbReference>
<dbReference type="EMBL" id="NKXS01000925">
    <property type="protein sequence ID" value="PIN21568.1"/>
    <property type="molecule type" value="Genomic_DNA"/>
</dbReference>
<proteinExistence type="predicted"/>
<comment type="caution">
    <text evidence="1">The sequence shown here is derived from an EMBL/GenBank/DDBJ whole genome shotgun (WGS) entry which is preliminary data.</text>
</comment>
<sequence>MTKNPLAIILETNKLIGPNYQDWLRNLKIILGFERNAYVLTSSPPNSNSDDDEETCNRISKWVEDDLQAWRLMMVSLTNKLQKQHEHMKHASDIYMHLQELYGVQMRYKSYKASKELFRVKMVEGSSVHEHGLKMIGLIEKITINELINMLLTTGSTMKKDKPIMIASPSKT</sequence>
<organism evidence="1 2">
    <name type="scientific">Handroanthus impetiginosus</name>
    <dbReference type="NCBI Taxonomy" id="429701"/>
    <lineage>
        <taxon>Eukaryota</taxon>
        <taxon>Viridiplantae</taxon>
        <taxon>Streptophyta</taxon>
        <taxon>Embryophyta</taxon>
        <taxon>Tracheophyta</taxon>
        <taxon>Spermatophyta</taxon>
        <taxon>Magnoliopsida</taxon>
        <taxon>eudicotyledons</taxon>
        <taxon>Gunneridae</taxon>
        <taxon>Pentapetalae</taxon>
        <taxon>asterids</taxon>
        <taxon>lamiids</taxon>
        <taxon>Lamiales</taxon>
        <taxon>Bignoniaceae</taxon>
        <taxon>Crescentiina</taxon>
        <taxon>Tabebuia alliance</taxon>
        <taxon>Handroanthus</taxon>
    </lineage>
</organism>
<keyword evidence="2" id="KW-1185">Reference proteome</keyword>
<evidence type="ECO:0008006" key="3">
    <source>
        <dbReference type="Google" id="ProtNLM"/>
    </source>
</evidence>